<evidence type="ECO:0000313" key="2">
    <source>
        <dbReference type="Proteomes" id="UP001378592"/>
    </source>
</evidence>
<sequence length="330" mass="36914">MMKHTTPSFSSSLEHLTAKMKSYPNGSAGKKYNLGKNTKGAFDVKKISRKVHSNINFSKLDEVCLDVGKVDLSCSARLRNDSGLSPLKGPREWNGEIHETMRSCYVQLESLESTGKSTFGIRPQVSSSMFRGAEDEEWKGWRSSISFSQQHCCPLVRITEGSKVSEVLVMDEDLVDGECKILEKRNGYKLNRSKLKSSVLGTCESGSGKKSCEEENFELKEKLQELFEDTGELHNFCECIDFSVSSPQFLTRQNKPFIRKLNFSGGEIDVPSTSNCSVGASRERSDPNVCSNCVHDTKKFLGFSDGARFLSQNYARGFLDFYDIQNGITM</sequence>
<dbReference type="Proteomes" id="UP001378592">
    <property type="component" value="Unassembled WGS sequence"/>
</dbReference>
<dbReference type="EMBL" id="JAZDUA010000099">
    <property type="protein sequence ID" value="KAK7868171.1"/>
    <property type="molecule type" value="Genomic_DNA"/>
</dbReference>
<evidence type="ECO:0000313" key="1">
    <source>
        <dbReference type="EMBL" id="KAK7868171.1"/>
    </source>
</evidence>
<dbReference type="AlphaFoldDB" id="A0AAN9Z8I0"/>
<proteinExistence type="predicted"/>
<gene>
    <name evidence="1" type="ORF">R5R35_003044</name>
</gene>
<comment type="caution">
    <text evidence="1">The sequence shown here is derived from an EMBL/GenBank/DDBJ whole genome shotgun (WGS) entry which is preliminary data.</text>
</comment>
<name>A0AAN9Z8I0_9ORTH</name>
<accession>A0AAN9Z8I0</accession>
<keyword evidence="2" id="KW-1185">Reference proteome</keyword>
<protein>
    <submittedName>
        <fullName evidence="1">Uncharacterized protein</fullName>
    </submittedName>
</protein>
<reference evidence="1 2" key="1">
    <citation type="submission" date="2024-03" db="EMBL/GenBank/DDBJ databases">
        <title>The genome assembly and annotation of the cricket Gryllus longicercus Weissman &amp; Gray.</title>
        <authorList>
            <person name="Szrajer S."/>
            <person name="Gray D."/>
            <person name="Ylla G."/>
        </authorList>
    </citation>
    <scope>NUCLEOTIDE SEQUENCE [LARGE SCALE GENOMIC DNA]</scope>
    <source>
        <strain evidence="1">DAG 2021-001</strain>
        <tissue evidence="1">Whole body minus gut</tissue>
    </source>
</reference>
<organism evidence="1 2">
    <name type="scientific">Gryllus longicercus</name>
    <dbReference type="NCBI Taxonomy" id="2509291"/>
    <lineage>
        <taxon>Eukaryota</taxon>
        <taxon>Metazoa</taxon>
        <taxon>Ecdysozoa</taxon>
        <taxon>Arthropoda</taxon>
        <taxon>Hexapoda</taxon>
        <taxon>Insecta</taxon>
        <taxon>Pterygota</taxon>
        <taxon>Neoptera</taxon>
        <taxon>Polyneoptera</taxon>
        <taxon>Orthoptera</taxon>
        <taxon>Ensifera</taxon>
        <taxon>Gryllidea</taxon>
        <taxon>Grylloidea</taxon>
        <taxon>Gryllidae</taxon>
        <taxon>Gryllinae</taxon>
        <taxon>Gryllus</taxon>
    </lineage>
</organism>